<keyword evidence="2" id="KW-0812">Transmembrane</keyword>
<keyword evidence="2" id="KW-1133">Transmembrane helix</keyword>
<dbReference type="EMBL" id="LZEX01000003">
    <property type="protein sequence ID" value="OBU10476.1"/>
    <property type="molecule type" value="Genomic_DNA"/>
</dbReference>
<reference evidence="3 4" key="1">
    <citation type="submission" date="2016-06" db="EMBL/GenBank/DDBJ databases">
        <authorList>
            <person name="Kjaerup R.B."/>
            <person name="Dalgaard T.S."/>
            <person name="Juul-Madsen H.R."/>
        </authorList>
    </citation>
    <scope>NUCLEOTIDE SEQUENCE [LARGE SCALE GENOMIC DNA]</scope>
    <source>
        <strain evidence="3 4">GCSL-Mp3</strain>
    </source>
</reference>
<feature type="compositionally biased region" description="Polar residues" evidence="1">
    <location>
        <begin position="99"/>
        <end position="114"/>
    </location>
</feature>
<comment type="caution">
    <text evidence="3">The sequence shown here is derived from an EMBL/GenBank/DDBJ whole genome shotgun (WGS) entry which is preliminary data.</text>
</comment>
<feature type="region of interest" description="Disordered" evidence="1">
    <location>
        <begin position="368"/>
        <end position="392"/>
    </location>
</feature>
<evidence type="ECO:0000256" key="2">
    <source>
        <dbReference type="SAM" id="Phobius"/>
    </source>
</evidence>
<dbReference type="AlphaFoldDB" id="A0A1B8HM33"/>
<gene>
    <name evidence="3" type="ORF">AYY17_15080</name>
</gene>
<dbReference type="Proteomes" id="UP000092247">
    <property type="component" value="Unassembled WGS sequence"/>
</dbReference>
<proteinExistence type="predicted"/>
<feature type="region of interest" description="Disordered" evidence="1">
    <location>
        <begin position="1"/>
        <end position="42"/>
    </location>
</feature>
<feature type="transmembrane region" description="Helical" evidence="2">
    <location>
        <begin position="47"/>
        <end position="66"/>
    </location>
</feature>
<name>A0A1B8HM33_9GAMM</name>
<keyword evidence="2" id="KW-0472">Membrane</keyword>
<evidence type="ECO:0000256" key="1">
    <source>
        <dbReference type="SAM" id="MobiDB-lite"/>
    </source>
</evidence>
<sequence>MCMNEFEGKQMTDKRGTGAEYGQELLRERSAEAGTPEPTKKASKKTILSVIVAAVIAGGAMAAVILTSDKTPAEKVEALSVEISNNGVALTDSVKADIENSSTQSTEPLVSGTNEVAAEADKAPAAPVLEIAQLKKDSAPETHAPVVVETKPSKAPTAEVMPAEEVVKSVQSAPESAESAREYDPAKFGITENETPVVESAPSQAADVNAAPMIESAKVAHEPILVATAPKPEVVEPTRSALPEPEPIRMERVELPATNQFTQTLTMTGSDLNYTGSALKVEYKAQQQDTIYLYSTFAAKIFLLPTDKGEDISAYLSDEKGWQLKLLPGGILRVQRSDNKAAWSQATDLFIVAGKRTYSLILQGVGDPSQRTDSLRYTTVEPEQKAKPKAKK</sequence>
<organism evidence="3 4">
    <name type="scientific">Morganella psychrotolerans</name>
    <dbReference type="NCBI Taxonomy" id="368603"/>
    <lineage>
        <taxon>Bacteria</taxon>
        <taxon>Pseudomonadati</taxon>
        <taxon>Pseudomonadota</taxon>
        <taxon>Gammaproteobacteria</taxon>
        <taxon>Enterobacterales</taxon>
        <taxon>Morganellaceae</taxon>
        <taxon>Morganella</taxon>
    </lineage>
</organism>
<evidence type="ECO:0000313" key="3">
    <source>
        <dbReference type="EMBL" id="OBU10476.1"/>
    </source>
</evidence>
<feature type="compositionally biased region" description="Basic and acidic residues" evidence="1">
    <location>
        <begin position="1"/>
        <end position="17"/>
    </location>
</feature>
<evidence type="ECO:0000313" key="4">
    <source>
        <dbReference type="Proteomes" id="UP000092247"/>
    </source>
</evidence>
<feature type="region of interest" description="Disordered" evidence="1">
    <location>
        <begin position="99"/>
        <end position="118"/>
    </location>
</feature>
<protein>
    <submittedName>
        <fullName evidence="3">Uncharacterized protein</fullName>
    </submittedName>
</protein>
<accession>A0A1B8HM33</accession>